<dbReference type="InterPro" id="IPR012337">
    <property type="entry name" value="RNaseH-like_sf"/>
</dbReference>
<dbReference type="GO" id="GO:0003676">
    <property type="term" value="F:nucleic acid binding"/>
    <property type="evidence" value="ECO:0007669"/>
    <property type="project" value="InterPro"/>
</dbReference>
<feature type="compositionally biased region" description="Basic residues" evidence="2">
    <location>
        <begin position="1190"/>
        <end position="1201"/>
    </location>
</feature>
<dbReference type="Proteomes" id="UP000076858">
    <property type="component" value="Unassembled WGS sequence"/>
</dbReference>
<dbReference type="InterPro" id="IPR001584">
    <property type="entry name" value="Integrase_cat-core"/>
</dbReference>
<dbReference type="Pfam" id="PF00665">
    <property type="entry name" value="rve"/>
    <property type="match status" value="1"/>
</dbReference>
<dbReference type="Gene3D" id="1.10.340.70">
    <property type="match status" value="1"/>
</dbReference>
<name>A0A162PXQ8_9CRUS</name>
<protein>
    <recommendedName>
        <fullName evidence="1">RNA-directed DNA polymerase</fullName>
        <ecNumber evidence="1">2.7.7.49</ecNumber>
    </recommendedName>
</protein>
<dbReference type="InterPro" id="IPR050951">
    <property type="entry name" value="Retrovirus_Pol_polyprotein"/>
</dbReference>
<dbReference type="SUPFAM" id="SSF53098">
    <property type="entry name" value="Ribonuclease H-like"/>
    <property type="match status" value="1"/>
</dbReference>
<dbReference type="PROSITE" id="PS50994">
    <property type="entry name" value="INTEGRASE"/>
    <property type="match status" value="1"/>
</dbReference>
<dbReference type="EMBL" id="LRGB01000402">
    <property type="protein sequence ID" value="KZS19237.1"/>
    <property type="molecule type" value="Genomic_DNA"/>
</dbReference>
<dbReference type="GO" id="GO:0003964">
    <property type="term" value="F:RNA-directed DNA polymerase activity"/>
    <property type="evidence" value="ECO:0007669"/>
    <property type="project" value="UniProtKB-EC"/>
</dbReference>
<dbReference type="CDD" id="cd01647">
    <property type="entry name" value="RT_LTR"/>
    <property type="match status" value="1"/>
</dbReference>
<evidence type="ECO:0000256" key="1">
    <source>
        <dbReference type="ARBA" id="ARBA00012493"/>
    </source>
</evidence>
<evidence type="ECO:0000256" key="2">
    <source>
        <dbReference type="SAM" id="MobiDB-lite"/>
    </source>
</evidence>
<dbReference type="Gene3D" id="3.30.420.10">
    <property type="entry name" value="Ribonuclease H-like superfamily/Ribonuclease H"/>
    <property type="match status" value="1"/>
</dbReference>
<dbReference type="EC" id="2.7.7.49" evidence="1"/>
<feature type="region of interest" description="Disordered" evidence="2">
    <location>
        <begin position="1140"/>
        <end position="1201"/>
    </location>
</feature>
<dbReference type="FunFam" id="1.10.340.70:FF:000003">
    <property type="entry name" value="Protein CBG25708"/>
    <property type="match status" value="1"/>
</dbReference>
<dbReference type="GO" id="GO:0042575">
    <property type="term" value="C:DNA polymerase complex"/>
    <property type="evidence" value="ECO:0007669"/>
    <property type="project" value="UniProtKB-ARBA"/>
</dbReference>
<comment type="caution">
    <text evidence="4">The sequence shown here is derived from an EMBL/GenBank/DDBJ whole genome shotgun (WGS) entry which is preliminary data.</text>
</comment>
<dbReference type="PANTHER" id="PTHR37984">
    <property type="entry name" value="PROTEIN CBG26694"/>
    <property type="match status" value="1"/>
</dbReference>
<dbReference type="OrthoDB" id="6376200at2759"/>
<feature type="region of interest" description="Disordered" evidence="2">
    <location>
        <begin position="89"/>
        <end position="127"/>
    </location>
</feature>
<feature type="compositionally biased region" description="Low complexity" evidence="2">
    <location>
        <begin position="107"/>
        <end position="120"/>
    </location>
</feature>
<evidence type="ECO:0000259" key="3">
    <source>
        <dbReference type="PROSITE" id="PS50994"/>
    </source>
</evidence>
<accession>A0A162PXQ8</accession>
<dbReference type="Gene3D" id="3.30.70.270">
    <property type="match status" value="2"/>
</dbReference>
<feature type="compositionally biased region" description="Acidic residues" evidence="2">
    <location>
        <begin position="1160"/>
        <end position="1169"/>
    </location>
</feature>
<dbReference type="Pfam" id="PF17919">
    <property type="entry name" value="RT_RNaseH_2"/>
    <property type="match status" value="1"/>
</dbReference>
<dbReference type="InterPro" id="IPR043128">
    <property type="entry name" value="Rev_trsase/Diguanyl_cyclase"/>
</dbReference>
<dbReference type="InterPro" id="IPR041577">
    <property type="entry name" value="RT_RNaseH_2"/>
</dbReference>
<organism evidence="4 5">
    <name type="scientific">Daphnia magna</name>
    <dbReference type="NCBI Taxonomy" id="35525"/>
    <lineage>
        <taxon>Eukaryota</taxon>
        <taxon>Metazoa</taxon>
        <taxon>Ecdysozoa</taxon>
        <taxon>Arthropoda</taxon>
        <taxon>Crustacea</taxon>
        <taxon>Branchiopoda</taxon>
        <taxon>Diplostraca</taxon>
        <taxon>Cladocera</taxon>
        <taxon>Anomopoda</taxon>
        <taxon>Daphniidae</taxon>
        <taxon>Daphnia</taxon>
    </lineage>
</organism>
<dbReference type="STRING" id="35525.A0A162PXQ8"/>
<dbReference type="AlphaFoldDB" id="A0A162PXQ8"/>
<reference evidence="4 5" key="1">
    <citation type="submission" date="2016-03" db="EMBL/GenBank/DDBJ databases">
        <title>EvidentialGene: Evidence-directed Construction of Genes on Genomes.</title>
        <authorList>
            <person name="Gilbert D.G."/>
            <person name="Choi J.-H."/>
            <person name="Mockaitis K."/>
            <person name="Colbourne J."/>
            <person name="Pfrender M."/>
        </authorList>
    </citation>
    <scope>NUCLEOTIDE SEQUENCE [LARGE SCALE GENOMIC DNA]</scope>
    <source>
        <strain evidence="4 5">Xinb3</strain>
        <tissue evidence="4">Complete organism</tissue>
    </source>
</reference>
<dbReference type="InterPro" id="IPR036397">
    <property type="entry name" value="RNaseH_sf"/>
</dbReference>
<dbReference type="Pfam" id="PF17921">
    <property type="entry name" value="Integrase_H2C2"/>
    <property type="match status" value="1"/>
</dbReference>
<feature type="domain" description="Integrase catalytic" evidence="3">
    <location>
        <begin position="913"/>
        <end position="1067"/>
    </location>
</feature>
<dbReference type="InterPro" id="IPR043502">
    <property type="entry name" value="DNA/RNA_pol_sf"/>
</dbReference>
<dbReference type="InterPro" id="IPR041588">
    <property type="entry name" value="Integrase_H2C2"/>
</dbReference>
<evidence type="ECO:0000313" key="4">
    <source>
        <dbReference type="EMBL" id="KZS19237.1"/>
    </source>
</evidence>
<dbReference type="Pfam" id="PF00078">
    <property type="entry name" value="RVT_1"/>
    <property type="match status" value="1"/>
</dbReference>
<dbReference type="InterPro" id="IPR000477">
    <property type="entry name" value="RT_dom"/>
</dbReference>
<proteinExistence type="predicted"/>
<dbReference type="GO" id="GO:0015074">
    <property type="term" value="P:DNA integration"/>
    <property type="evidence" value="ECO:0007669"/>
    <property type="project" value="InterPro"/>
</dbReference>
<sequence length="1201" mass="133495">MYKKCSYKLYSMTTKALFCPRLPRSTVVALWGFTVGAAVHHVRQGQRSNLPTSSTPCGSCGRNAHRPNETCPAVGKLCHNCGGSNHFSPRCPKPRKNASSNGGGDASNGDNGTAGNAASSPGARHKGRIGRILVGSVNASRRWRRAPTVSLRILDTQGRQLTTIDDAIPDGGAEISVGGLDTLSQLGMTEGDLTSSSYDLVMADRSSPPLIVGQVVAMASYGDVTAEITIVICPEISGLLISWYDCIALGILPENYPMPIRRTQFKSVPNSGACSMTLMIVPTEYPDDPSDELIESVRKELVAEFAKVFDQSTGLRCMDGPEIVISLKDNAVPYYDKGIIEPVTEPSEWAAPLVVARKQDNSIRICVDHTKLNQHVRRPTYPTRTPRDAVAEIAGDAQFFNTFDAANGYFQIPLHPDSQHLTIFMTSWGRYKFLRASMGLCSSSDEYNRRVDAAFVQVAQVVRVVDVILRYDSSSSAHVAEVRAVLTAAQNAGITLNENKFHFARRSVEWVGFQIQRGSFAEAPDKLKAISDFPRPANIMELRLFMGLVEQLAGFSTDVAAAKGPLWPLLSSRNPYVWTPDQESAFVAVKAALTAPPILAHFNPELDTLLQVDASRKNGMGYALLQRHNKVWKLVDANSRWCTDTETRYAIVELELAAVEWAMRKCKLYLLGLPTFTLMIDPHALVTILDRYTLDAVENPKLQRLKERLTPYVFTTVWRKWLDHAIPDALSRAPVNDPGPEDEAANDDVQAFARTMTLRRVAAITATSSDDDDQSEPSLDSPSVRRDMVIDSLREVAAVDAAYWELIDAVESGFSTRHDMTAPSVRQYWTIRQELSVDDGLVLFGKRIVIPQRSRRDILAKLHVAHQGIVRMKRRARQTIYWPGLNNDIISKVERCQACQERLPSQKREPLLRDVLPERVFEEVTGDLFESGRLHVLVYTDRLSGWPVIHRWHHAPTARELVQAVTGNFVDLGVPTRFRSDGGPQFAANAFQNALRNWGVEWQNSSPYYAQSNGHAEAEVDAMKRLVEKIAPAGDLNSDEFLQGLLEFRNTPRENGMFPAEMVFGRQLRSILPALKSSFDPRWREIMEAHDRQLELDGAVKWIYYERARPLSPLLIGSQVRVQDTSTLFWDKEGVVLRSLITDNEPAPPKSGTANKTDNDGDIGDDPAPDPDAARQQAVPPAPFIPQRSGRIRKPNVRFAV</sequence>
<keyword evidence="5" id="KW-1185">Reference proteome</keyword>
<dbReference type="Gene3D" id="3.10.10.10">
    <property type="entry name" value="HIV Type 1 Reverse Transcriptase, subunit A, domain 1"/>
    <property type="match status" value="1"/>
</dbReference>
<dbReference type="SUPFAM" id="SSF56672">
    <property type="entry name" value="DNA/RNA polymerases"/>
    <property type="match status" value="1"/>
</dbReference>
<gene>
    <name evidence="4" type="ORF">APZ42_014385</name>
</gene>
<evidence type="ECO:0000313" key="5">
    <source>
        <dbReference type="Proteomes" id="UP000076858"/>
    </source>
</evidence>
<dbReference type="PANTHER" id="PTHR37984:SF7">
    <property type="entry name" value="INTEGRASE CATALYTIC DOMAIN-CONTAINING PROTEIN"/>
    <property type="match status" value="1"/>
</dbReference>